<feature type="compositionally biased region" description="Polar residues" evidence="1">
    <location>
        <begin position="747"/>
        <end position="758"/>
    </location>
</feature>
<dbReference type="Proteomes" id="UP000219813">
    <property type="component" value="Chromosome 9"/>
</dbReference>
<dbReference type="RefSeq" id="XP_028861765.1">
    <property type="nucleotide sequence ID" value="XM_029005147.1"/>
</dbReference>
<feature type="compositionally biased region" description="Basic and acidic residues" evidence="1">
    <location>
        <begin position="496"/>
        <end position="505"/>
    </location>
</feature>
<feature type="region of interest" description="Disordered" evidence="1">
    <location>
        <begin position="710"/>
        <end position="735"/>
    </location>
</feature>
<gene>
    <name evidence="3" type="primary">PPM8</name>
    <name evidence="3" type="ORF">PMUG01_09044300</name>
</gene>
<dbReference type="Gene3D" id="3.60.40.10">
    <property type="entry name" value="PPM-type phosphatase domain"/>
    <property type="match status" value="1"/>
</dbReference>
<dbReference type="SUPFAM" id="SSF81606">
    <property type="entry name" value="PP2C-like"/>
    <property type="match status" value="1"/>
</dbReference>
<keyword evidence="3" id="KW-0378">Hydrolase</keyword>
<sequence length="1102" mass="121898">MKKHIKMKEMRMKILSSISNLVQKKLWKKFFLIFLVVTVLAVLFDSNSVSCNESVSSGYNEHFDYLGSTSTGNEHVDDNDIRENYFSSFSYQLKYENLEEYQNDFFLHNNEKISMMQFASNTPIEDRCFVYKLDITDNNFKPYVNPKDITDTDDMEFVKNFEKNIIENYLVPPAHVIDDIFRNATNGGTYYYGINSGVYGLPYGTEDDLIFGSPYEKVRNTENYATNSKLFDSSYETSNNTSVNKSNSTTNSTTNSTANNTANNIVDMALFDPLYGTANNTTNNKTSNIADIAQLDPLYGTSNNTAYGSSYGTASGTASGKAGGKASGKTNGTLNGALDSRVVQAVAQAVVQASDYLKGMKEKTVDKEINKHYDQGKEEGKYSKGVDESMKESDQTKNSWVTQTNEGTVSGEAIAGTSGTLTSENKEGEEATTTWETKTSENNGEPTNTWETKISENTQVGEAVTDMLETKESENKQEGEKIEGMSETEASENVEWGDKIVDRSETQTSENIKGGEAATDTWGTSTNESTQGGEVATDTWDTSTNESTKGGEAATDTWDTSTNESTQGGEVATDAWSTSTNESTEGGEKIEGTLESQANENAGEGEVATDTWDTSTNESTEGGEKIEGTLESQANENAGEGEVATNIGDTSTNESTQGGETATDTWGTSTNESTEGGEKIEGTLETQENENAGEGEVATNIGEMQVNENVGEGEAATDTWETRGNEGTGGEGNVSMLQLDMNKDTKNGSSNASTSGTFQEEYMKKEKDHSSIHLEKESIFNDKNNFGNGGFIFAGVMDGHGGHIISDTAKRWLGFYIKKQLLQKLRKSNNNVLSPSDIVLSLEEAHVLLDKDILKSAEDFFFDSNVRFTRTGSCSLTVLIDKENYYVSNIGDSKGLLITKDKVVKLNNIHNASELSERIRLTLEHPNEDDVIMCKKHRKIGNTKVSQVINLTKDHLDFLHNDVGRCYVKGRLQCTRSFGDFYLKHKIFAFDFKKNRFVVNEPHSFSYITAFPEVIKIKRNPDDEYIVLMSDGVSDFLSDYELYDTIKQNEFSVEKASKEIIRRVLKKCAVHAGLSIKNIVNMPRDRRRKFFDDMSVVILKLK</sequence>
<feature type="compositionally biased region" description="Basic and acidic residues" evidence="1">
    <location>
        <begin position="373"/>
        <end position="395"/>
    </location>
</feature>
<dbReference type="InterPro" id="IPR015655">
    <property type="entry name" value="PP2C"/>
</dbReference>
<feature type="region of interest" description="Disordered" evidence="1">
    <location>
        <begin position="373"/>
        <end position="450"/>
    </location>
</feature>
<dbReference type="SMART" id="SM00332">
    <property type="entry name" value="PP2Cc"/>
    <property type="match status" value="1"/>
</dbReference>
<evidence type="ECO:0000313" key="4">
    <source>
        <dbReference type="Proteomes" id="UP000219813"/>
    </source>
</evidence>
<organism evidence="3 4">
    <name type="scientific">Plasmodium malariae</name>
    <dbReference type="NCBI Taxonomy" id="5858"/>
    <lineage>
        <taxon>Eukaryota</taxon>
        <taxon>Sar</taxon>
        <taxon>Alveolata</taxon>
        <taxon>Apicomplexa</taxon>
        <taxon>Aconoidasida</taxon>
        <taxon>Haemosporida</taxon>
        <taxon>Plasmodiidae</taxon>
        <taxon>Plasmodium</taxon>
        <taxon>Plasmodium (Plasmodium)</taxon>
    </lineage>
</organism>
<feature type="compositionally biased region" description="Polar residues" evidence="1">
    <location>
        <begin position="521"/>
        <end position="532"/>
    </location>
</feature>
<dbReference type="EMBL" id="LT594630">
    <property type="protein sequence ID" value="SCN12868.1"/>
    <property type="molecule type" value="Genomic_DNA"/>
</dbReference>
<feature type="compositionally biased region" description="Polar residues" evidence="1">
    <location>
        <begin position="431"/>
        <end position="450"/>
    </location>
</feature>
<feature type="compositionally biased region" description="Polar residues" evidence="1">
    <location>
        <begin position="611"/>
        <end position="620"/>
    </location>
</feature>
<accession>A0A1D3PCT4</accession>
<dbReference type="InterPro" id="IPR036457">
    <property type="entry name" value="PPM-type-like_dom_sf"/>
</dbReference>
<proteinExistence type="predicted"/>
<feature type="compositionally biased region" description="Polar residues" evidence="1">
    <location>
        <begin position="575"/>
        <end position="584"/>
    </location>
</feature>
<dbReference type="PANTHER" id="PTHR13832:SF792">
    <property type="entry name" value="GM14286P"/>
    <property type="match status" value="1"/>
</dbReference>
<evidence type="ECO:0000313" key="3">
    <source>
        <dbReference type="EMBL" id="SCN12868.1"/>
    </source>
</evidence>
<dbReference type="GeneID" id="39868971"/>
<dbReference type="InterPro" id="IPR001932">
    <property type="entry name" value="PPM-type_phosphatase-like_dom"/>
</dbReference>
<dbReference type="CDD" id="cd00143">
    <property type="entry name" value="PP2Cc"/>
    <property type="match status" value="1"/>
</dbReference>
<dbReference type="VEuPathDB" id="PlasmoDB:PmUG01_09044300"/>
<feature type="compositionally biased region" description="Polar residues" evidence="1">
    <location>
        <begin position="647"/>
        <end position="674"/>
    </location>
</feature>
<dbReference type="Pfam" id="PF00481">
    <property type="entry name" value="PP2C"/>
    <property type="match status" value="1"/>
</dbReference>
<feature type="compositionally biased region" description="Basic and acidic residues" evidence="1">
    <location>
        <begin position="469"/>
        <end position="484"/>
    </location>
</feature>
<dbReference type="AlphaFoldDB" id="A0A1D3PCT4"/>
<dbReference type="KEGG" id="pmal:PMUG01_09044300"/>
<feature type="compositionally biased region" description="Low complexity" evidence="1">
    <location>
        <begin position="237"/>
        <end position="259"/>
    </location>
</feature>
<dbReference type="GO" id="GO:0004722">
    <property type="term" value="F:protein serine/threonine phosphatase activity"/>
    <property type="evidence" value="ECO:0007669"/>
    <property type="project" value="UniProtKB-EC"/>
</dbReference>
<feature type="compositionally biased region" description="Polar residues" evidence="1">
    <location>
        <begin position="557"/>
        <end position="568"/>
    </location>
</feature>
<feature type="region of interest" description="Disordered" evidence="1">
    <location>
        <begin position="469"/>
        <end position="692"/>
    </location>
</feature>
<dbReference type="PROSITE" id="PS51746">
    <property type="entry name" value="PPM_2"/>
    <property type="match status" value="1"/>
</dbReference>
<feature type="region of interest" description="Disordered" evidence="1">
    <location>
        <begin position="235"/>
        <end position="259"/>
    </location>
</feature>
<name>A0A1D3PCT4_PLAMA</name>
<reference evidence="3 4" key="1">
    <citation type="submission" date="2016-06" db="EMBL/GenBank/DDBJ databases">
        <authorList>
            <consortium name="Pathogen Informatics"/>
        </authorList>
    </citation>
    <scope>NUCLEOTIDE SEQUENCE [LARGE SCALE GENOMIC DNA]</scope>
</reference>
<evidence type="ECO:0000256" key="1">
    <source>
        <dbReference type="SAM" id="MobiDB-lite"/>
    </source>
</evidence>
<protein>
    <submittedName>
        <fullName evidence="3">Protein phosphatase PPM8, putative</fullName>
        <ecNumber evidence="3">3.1.3.16</ecNumber>
    </submittedName>
</protein>
<dbReference type="OrthoDB" id="420076at2759"/>
<dbReference type="EC" id="3.1.3.16" evidence="3"/>
<dbReference type="PANTHER" id="PTHR13832">
    <property type="entry name" value="PROTEIN PHOSPHATASE 2C"/>
    <property type="match status" value="1"/>
</dbReference>
<keyword evidence="4" id="KW-1185">Reference proteome</keyword>
<feature type="compositionally biased region" description="Polar residues" evidence="1">
    <location>
        <begin position="396"/>
        <end position="408"/>
    </location>
</feature>
<feature type="domain" description="PPM-type phosphatase" evidence="2">
    <location>
        <begin position="771"/>
        <end position="1101"/>
    </location>
</feature>
<feature type="region of interest" description="Disordered" evidence="1">
    <location>
        <begin position="742"/>
        <end position="761"/>
    </location>
</feature>
<evidence type="ECO:0000259" key="2">
    <source>
        <dbReference type="PROSITE" id="PS51746"/>
    </source>
</evidence>
<feature type="compositionally biased region" description="Polar residues" evidence="1">
    <location>
        <begin position="539"/>
        <end position="548"/>
    </location>
</feature>